<comment type="caution">
    <text evidence="1">The sequence shown here is derived from an EMBL/GenBank/DDBJ whole genome shotgun (WGS) entry which is preliminary data.</text>
</comment>
<organism evidence="1 2">
    <name type="scientific">Anaerovorax odorimutans</name>
    <dbReference type="NCBI Taxonomy" id="109327"/>
    <lineage>
        <taxon>Bacteria</taxon>
        <taxon>Bacillati</taxon>
        <taxon>Bacillota</taxon>
        <taxon>Clostridia</taxon>
        <taxon>Peptostreptococcales</taxon>
        <taxon>Anaerovoracaceae</taxon>
        <taxon>Anaerovorax</taxon>
    </lineage>
</organism>
<protein>
    <submittedName>
        <fullName evidence="1">Uncharacterized protein</fullName>
    </submittedName>
</protein>
<accession>A0ABT1RQV2</accession>
<evidence type="ECO:0000313" key="2">
    <source>
        <dbReference type="Proteomes" id="UP001524502"/>
    </source>
</evidence>
<dbReference type="Proteomes" id="UP001524502">
    <property type="component" value="Unassembled WGS sequence"/>
</dbReference>
<keyword evidence="2" id="KW-1185">Reference proteome</keyword>
<proteinExistence type="predicted"/>
<sequence>MNRDSMWEGSECAVLRPRRPFLANGCGIYQGNQDLVANLQPIPTPLSAAAGLRQDSLKSATKI</sequence>
<gene>
    <name evidence="1" type="ORF">NE619_12580</name>
</gene>
<evidence type="ECO:0000313" key="1">
    <source>
        <dbReference type="EMBL" id="MCQ4637565.1"/>
    </source>
</evidence>
<dbReference type="RefSeq" id="WP_256132752.1">
    <property type="nucleotide sequence ID" value="NZ_JANFXK010000014.1"/>
</dbReference>
<name>A0ABT1RQV2_9FIRM</name>
<dbReference type="EMBL" id="JANFXK010000014">
    <property type="protein sequence ID" value="MCQ4637565.1"/>
    <property type="molecule type" value="Genomic_DNA"/>
</dbReference>
<reference evidence="1 2" key="1">
    <citation type="submission" date="2022-06" db="EMBL/GenBank/DDBJ databases">
        <title>Isolation of gut microbiota from human fecal samples.</title>
        <authorList>
            <person name="Pamer E.G."/>
            <person name="Barat B."/>
            <person name="Waligurski E."/>
            <person name="Medina S."/>
            <person name="Paddock L."/>
            <person name="Mostad J."/>
        </authorList>
    </citation>
    <scope>NUCLEOTIDE SEQUENCE [LARGE SCALE GENOMIC DNA]</scope>
    <source>
        <strain evidence="1 2">SL.3.17</strain>
    </source>
</reference>